<dbReference type="OrthoDB" id="8062037at2759"/>
<protein>
    <recommendedName>
        <fullName evidence="5">RING-type domain-containing protein</fullName>
    </recommendedName>
</protein>
<dbReference type="KEGG" id="egr:104443086"/>
<dbReference type="GO" id="GO:0061630">
    <property type="term" value="F:ubiquitin protein ligase activity"/>
    <property type="evidence" value="ECO:0000318"/>
    <property type="project" value="GO_Central"/>
</dbReference>
<evidence type="ECO:0000256" key="1">
    <source>
        <dbReference type="ARBA" id="ARBA00022723"/>
    </source>
</evidence>
<dbReference type="PANTHER" id="PTHR45969">
    <property type="entry name" value="RING ZINC FINGER PROTEIN-RELATED"/>
    <property type="match status" value="1"/>
</dbReference>
<evidence type="ECO:0000259" key="5">
    <source>
        <dbReference type="PROSITE" id="PS50089"/>
    </source>
</evidence>
<proteinExistence type="predicted"/>
<dbReference type="GO" id="GO:0008270">
    <property type="term" value="F:zinc ion binding"/>
    <property type="evidence" value="ECO:0007669"/>
    <property type="project" value="UniProtKB-KW"/>
</dbReference>
<accession>A0A059CH85</accession>
<dbReference type="FunCoup" id="A0A059CH85">
    <property type="interactions" value="555"/>
</dbReference>
<name>A0A059CH85_EUCGR</name>
<feature type="domain" description="RING-type" evidence="5">
    <location>
        <begin position="129"/>
        <end position="172"/>
    </location>
</feature>
<keyword evidence="2 4" id="KW-0863">Zinc-finger</keyword>
<dbReference type="InParanoid" id="A0A059CH85"/>
<dbReference type="SMART" id="SM00184">
    <property type="entry name" value="RING"/>
    <property type="match status" value="1"/>
</dbReference>
<dbReference type="GO" id="GO:0016567">
    <property type="term" value="P:protein ubiquitination"/>
    <property type="evidence" value="ECO:0000318"/>
    <property type="project" value="GO_Central"/>
</dbReference>
<dbReference type="Gramene" id="KCW77290">
    <property type="protein sequence ID" value="KCW77290"/>
    <property type="gene ID" value="EUGRSUZ_D01649"/>
</dbReference>
<keyword evidence="1" id="KW-0479">Metal-binding</keyword>
<evidence type="ECO:0000313" key="6">
    <source>
        <dbReference type="EMBL" id="KCW77290.1"/>
    </source>
</evidence>
<dbReference type="SUPFAM" id="SSF57850">
    <property type="entry name" value="RING/U-box"/>
    <property type="match status" value="1"/>
</dbReference>
<keyword evidence="3" id="KW-0862">Zinc</keyword>
<evidence type="ECO:0000256" key="2">
    <source>
        <dbReference type="ARBA" id="ARBA00022771"/>
    </source>
</evidence>
<dbReference type="Gene3D" id="3.30.40.10">
    <property type="entry name" value="Zinc/RING finger domain, C3HC4 (zinc finger)"/>
    <property type="match status" value="1"/>
</dbReference>
<sequence>MDATFTFLGMRIDPRWMTLKFVKNVLFHARIVLISSLAHLGGLMELRQRQRAGEELEPHSLDQSNSSVLVMDGLTPALVPVHVLASQFRSRVPVLEFGELLAKGRALDEDGGGGEGGEGGGDQCREKMCAVCLSGIEGRHEVRELLNCSHVFHRECLDRWVEENQVTCPLCRCLLFPAATPRRRRIAEACG</sequence>
<dbReference type="InterPro" id="IPR001841">
    <property type="entry name" value="Znf_RING"/>
</dbReference>
<evidence type="ECO:0000256" key="4">
    <source>
        <dbReference type="PROSITE-ProRule" id="PRU00175"/>
    </source>
</evidence>
<organism evidence="6">
    <name type="scientific">Eucalyptus grandis</name>
    <name type="common">Flooded gum</name>
    <dbReference type="NCBI Taxonomy" id="71139"/>
    <lineage>
        <taxon>Eukaryota</taxon>
        <taxon>Viridiplantae</taxon>
        <taxon>Streptophyta</taxon>
        <taxon>Embryophyta</taxon>
        <taxon>Tracheophyta</taxon>
        <taxon>Spermatophyta</taxon>
        <taxon>Magnoliopsida</taxon>
        <taxon>eudicotyledons</taxon>
        <taxon>Gunneridae</taxon>
        <taxon>Pentapetalae</taxon>
        <taxon>rosids</taxon>
        <taxon>malvids</taxon>
        <taxon>Myrtales</taxon>
        <taxon>Myrtaceae</taxon>
        <taxon>Myrtoideae</taxon>
        <taxon>Eucalypteae</taxon>
        <taxon>Eucalyptus</taxon>
    </lineage>
</organism>
<evidence type="ECO:0000256" key="3">
    <source>
        <dbReference type="ARBA" id="ARBA00022833"/>
    </source>
</evidence>
<dbReference type="EMBL" id="KK198756">
    <property type="protein sequence ID" value="KCW77290.1"/>
    <property type="molecule type" value="Genomic_DNA"/>
</dbReference>
<dbReference type="PANTHER" id="PTHR45969:SF81">
    <property type="entry name" value="OS08G0157400 PROTEIN"/>
    <property type="match status" value="1"/>
</dbReference>
<dbReference type="PROSITE" id="PS50089">
    <property type="entry name" value="ZF_RING_2"/>
    <property type="match status" value="1"/>
</dbReference>
<dbReference type="eggNOG" id="KOG0800">
    <property type="taxonomic scope" value="Eukaryota"/>
</dbReference>
<dbReference type="InterPro" id="IPR013083">
    <property type="entry name" value="Znf_RING/FYVE/PHD"/>
</dbReference>
<gene>
    <name evidence="6" type="ORF">EUGRSUZ_D01649</name>
</gene>
<dbReference type="AlphaFoldDB" id="A0A059CH85"/>
<dbReference type="Pfam" id="PF13639">
    <property type="entry name" value="zf-RING_2"/>
    <property type="match status" value="1"/>
</dbReference>
<reference evidence="6" key="1">
    <citation type="submission" date="2013-07" db="EMBL/GenBank/DDBJ databases">
        <title>The genome of Eucalyptus grandis.</title>
        <authorList>
            <person name="Schmutz J."/>
            <person name="Hayes R."/>
            <person name="Myburg A."/>
            <person name="Tuskan G."/>
            <person name="Grattapaglia D."/>
            <person name="Rokhsar D.S."/>
        </authorList>
    </citation>
    <scope>NUCLEOTIDE SEQUENCE</scope>
    <source>
        <tissue evidence="6">Leaf extractions</tissue>
    </source>
</reference>